<sequence length="167" mass="19334">MYMETPEEGLIQMLKMVIKAKQTWMMCSSYGRLLKGLRSKMKRRGALKKMIEEVQDMYETLESATPIMDAIMEGMLDVIDVAFVESFKDKRAIQCLCMPDELHWAAAWNAYAISQYVDQIKETSTFKDLNADVQTALLSCSDKVTFLIKFAFGEDLLFHYRHIPFMT</sequence>
<gene>
    <name evidence="1" type="ORF">PISMIDRAFT_25520</name>
</gene>
<organism evidence="1 2">
    <name type="scientific">Pisolithus microcarpus 441</name>
    <dbReference type="NCBI Taxonomy" id="765257"/>
    <lineage>
        <taxon>Eukaryota</taxon>
        <taxon>Fungi</taxon>
        <taxon>Dikarya</taxon>
        <taxon>Basidiomycota</taxon>
        <taxon>Agaricomycotina</taxon>
        <taxon>Agaricomycetes</taxon>
        <taxon>Agaricomycetidae</taxon>
        <taxon>Boletales</taxon>
        <taxon>Sclerodermatineae</taxon>
        <taxon>Pisolithaceae</taxon>
        <taxon>Pisolithus</taxon>
    </lineage>
</organism>
<dbReference type="EMBL" id="KN833985">
    <property type="protein sequence ID" value="KIK13608.1"/>
    <property type="molecule type" value="Genomic_DNA"/>
</dbReference>
<dbReference type="Proteomes" id="UP000054018">
    <property type="component" value="Unassembled WGS sequence"/>
</dbReference>
<keyword evidence="2" id="KW-1185">Reference proteome</keyword>
<dbReference type="OrthoDB" id="2690723at2759"/>
<evidence type="ECO:0000313" key="2">
    <source>
        <dbReference type="Proteomes" id="UP000054018"/>
    </source>
</evidence>
<evidence type="ECO:0000313" key="1">
    <source>
        <dbReference type="EMBL" id="KIK13608.1"/>
    </source>
</evidence>
<reference evidence="1 2" key="1">
    <citation type="submission" date="2014-04" db="EMBL/GenBank/DDBJ databases">
        <authorList>
            <consortium name="DOE Joint Genome Institute"/>
            <person name="Kuo A."/>
            <person name="Kohler A."/>
            <person name="Costa M.D."/>
            <person name="Nagy L.G."/>
            <person name="Floudas D."/>
            <person name="Copeland A."/>
            <person name="Barry K.W."/>
            <person name="Cichocki N."/>
            <person name="Veneault-Fourrey C."/>
            <person name="LaButti K."/>
            <person name="Lindquist E.A."/>
            <person name="Lipzen A."/>
            <person name="Lundell T."/>
            <person name="Morin E."/>
            <person name="Murat C."/>
            <person name="Sun H."/>
            <person name="Tunlid A."/>
            <person name="Henrissat B."/>
            <person name="Grigoriev I.V."/>
            <person name="Hibbett D.S."/>
            <person name="Martin F."/>
            <person name="Nordberg H.P."/>
            <person name="Cantor M.N."/>
            <person name="Hua S.X."/>
        </authorList>
    </citation>
    <scope>NUCLEOTIDE SEQUENCE [LARGE SCALE GENOMIC DNA]</scope>
    <source>
        <strain evidence="1 2">441</strain>
    </source>
</reference>
<reference evidence="2" key="2">
    <citation type="submission" date="2015-01" db="EMBL/GenBank/DDBJ databases">
        <title>Evolutionary Origins and Diversification of the Mycorrhizal Mutualists.</title>
        <authorList>
            <consortium name="DOE Joint Genome Institute"/>
            <consortium name="Mycorrhizal Genomics Consortium"/>
            <person name="Kohler A."/>
            <person name="Kuo A."/>
            <person name="Nagy L.G."/>
            <person name="Floudas D."/>
            <person name="Copeland A."/>
            <person name="Barry K.W."/>
            <person name="Cichocki N."/>
            <person name="Veneault-Fourrey C."/>
            <person name="LaButti K."/>
            <person name="Lindquist E.A."/>
            <person name="Lipzen A."/>
            <person name="Lundell T."/>
            <person name="Morin E."/>
            <person name="Murat C."/>
            <person name="Riley R."/>
            <person name="Ohm R."/>
            <person name="Sun H."/>
            <person name="Tunlid A."/>
            <person name="Henrissat B."/>
            <person name="Grigoriev I.V."/>
            <person name="Hibbett D.S."/>
            <person name="Martin F."/>
        </authorList>
    </citation>
    <scope>NUCLEOTIDE SEQUENCE [LARGE SCALE GENOMIC DNA]</scope>
    <source>
        <strain evidence="2">441</strain>
    </source>
</reference>
<protein>
    <submittedName>
        <fullName evidence="1">Uncharacterized protein</fullName>
    </submittedName>
</protein>
<dbReference type="HOGENOM" id="CLU_1595197_0_0_1"/>
<proteinExistence type="predicted"/>
<name>A0A0C9Z0U3_9AGAM</name>
<dbReference type="AlphaFoldDB" id="A0A0C9Z0U3"/>
<accession>A0A0C9Z0U3</accession>